<feature type="signal peptide" evidence="6">
    <location>
        <begin position="1"/>
        <end position="24"/>
    </location>
</feature>
<dbReference type="Proteomes" id="UP000694251">
    <property type="component" value="Chromosome 9"/>
</dbReference>
<keyword evidence="5" id="KW-0472">Membrane</keyword>
<dbReference type="EMBL" id="JAEFBJ010000009">
    <property type="protein sequence ID" value="KAG7572927.1"/>
    <property type="molecule type" value="Genomic_DNA"/>
</dbReference>
<dbReference type="AlphaFoldDB" id="A0A8T2AJC7"/>
<dbReference type="InterPro" id="IPR024788">
    <property type="entry name" value="Malectin-like_Carb-bd_dom"/>
</dbReference>
<feature type="chain" id="PRO_5035796304" evidence="6">
    <location>
        <begin position="25"/>
        <end position="159"/>
    </location>
</feature>
<evidence type="ECO:0000313" key="9">
    <source>
        <dbReference type="Proteomes" id="UP000694251"/>
    </source>
</evidence>
<protein>
    <submittedName>
        <fullName evidence="8">Malectin-like domain</fullName>
    </submittedName>
</protein>
<dbReference type="PANTHER" id="PTHR45631">
    <property type="entry name" value="OS07G0107800 PROTEIN-RELATED"/>
    <property type="match status" value="1"/>
</dbReference>
<feature type="domain" description="Malectin-like" evidence="7">
    <location>
        <begin position="34"/>
        <end position="136"/>
    </location>
</feature>
<keyword evidence="9" id="KW-1185">Reference proteome</keyword>
<dbReference type="PANTHER" id="PTHR45631:SF97">
    <property type="entry name" value="LEUCINE-RICH REPEAT PROTEIN KINASE FAMILY PROTEIN"/>
    <property type="match status" value="1"/>
</dbReference>
<evidence type="ECO:0000259" key="7">
    <source>
        <dbReference type="Pfam" id="PF12819"/>
    </source>
</evidence>
<reference evidence="8 9" key="1">
    <citation type="submission" date="2020-12" db="EMBL/GenBank/DDBJ databases">
        <title>Concerted genomic and epigenomic changes stabilize Arabidopsis allopolyploids.</title>
        <authorList>
            <person name="Chen Z."/>
        </authorList>
    </citation>
    <scope>NUCLEOTIDE SEQUENCE [LARGE SCALE GENOMIC DNA]</scope>
    <source>
        <strain evidence="8">As9502</strain>
        <tissue evidence="8">Leaf</tissue>
    </source>
</reference>
<comment type="caution">
    <text evidence="8">The sequence shown here is derived from an EMBL/GenBank/DDBJ whole genome shotgun (WGS) entry which is preliminary data.</text>
</comment>
<dbReference type="OrthoDB" id="1034669at2759"/>
<evidence type="ECO:0000256" key="3">
    <source>
        <dbReference type="ARBA" id="ARBA00022729"/>
    </source>
</evidence>
<keyword evidence="2" id="KW-0812">Transmembrane</keyword>
<organism evidence="8 9">
    <name type="scientific">Arabidopsis suecica</name>
    <name type="common">Swedish thale-cress</name>
    <name type="synonym">Cardaminopsis suecica</name>
    <dbReference type="NCBI Taxonomy" id="45249"/>
    <lineage>
        <taxon>Eukaryota</taxon>
        <taxon>Viridiplantae</taxon>
        <taxon>Streptophyta</taxon>
        <taxon>Embryophyta</taxon>
        <taxon>Tracheophyta</taxon>
        <taxon>Spermatophyta</taxon>
        <taxon>Magnoliopsida</taxon>
        <taxon>eudicotyledons</taxon>
        <taxon>Gunneridae</taxon>
        <taxon>Pentapetalae</taxon>
        <taxon>rosids</taxon>
        <taxon>malvids</taxon>
        <taxon>Brassicales</taxon>
        <taxon>Brassicaceae</taxon>
        <taxon>Camelineae</taxon>
        <taxon>Arabidopsis</taxon>
    </lineage>
</organism>
<gene>
    <name evidence="8" type="ORF">ISN44_As09g012680</name>
</gene>
<comment type="subcellular location">
    <subcellularLocation>
        <location evidence="1">Membrane</location>
        <topology evidence="1">Single-pass membrane protein</topology>
    </subcellularLocation>
</comment>
<keyword evidence="3 6" id="KW-0732">Signal</keyword>
<evidence type="ECO:0000256" key="4">
    <source>
        <dbReference type="ARBA" id="ARBA00022989"/>
    </source>
</evidence>
<evidence type="ECO:0000313" key="8">
    <source>
        <dbReference type="EMBL" id="KAG7572927.1"/>
    </source>
</evidence>
<evidence type="ECO:0000256" key="1">
    <source>
        <dbReference type="ARBA" id="ARBA00004167"/>
    </source>
</evidence>
<dbReference type="GO" id="GO:0016020">
    <property type="term" value="C:membrane"/>
    <property type="evidence" value="ECO:0007669"/>
    <property type="project" value="UniProtKB-SubCell"/>
</dbReference>
<evidence type="ECO:0000256" key="5">
    <source>
        <dbReference type="ARBA" id="ARBA00023136"/>
    </source>
</evidence>
<evidence type="ECO:0000256" key="2">
    <source>
        <dbReference type="ARBA" id="ARBA00022692"/>
    </source>
</evidence>
<evidence type="ECO:0000256" key="6">
    <source>
        <dbReference type="SAM" id="SignalP"/>
    </source>
</evidence>
<accession>A0A8T2AJC7</accession>
<keyword evidence="4" id="KW-1133">Transmembrane helix</keyword>
<dbReference type="Pfam" id="PF12819">
    <property type="entry name" value="Malectin_like"/>
    <property type="match status" value="1"/>
</dbReference>
<name>A0A8T2AJC7_ARASU</name>
<sequence length="159" mass="17985">MEGHHGILLVLIFASFSIRHLVQAQQDQQGFISLDCGLPTKESYIEPKSKLKFSSDAEIIQSGKSGKVDDSWLSDYKPFNVLRYFPGGDGLRNCYNLKVNPGTDYLIRAGFSYGNYDDLSRQDGRNNTYDINIGTTATKRWFIWYSKRLLTTLGTVVLS</sequence>
<proteinExistence type="predicted"/>